<feature type="transmembrane region" description="Helical" evidence="1">
    <location>
        <begin position="32"/>
        <end position="53"/>
    </location>
</feature>
<organism evidence="3 4">
    <name type="scientific">Micromonospora coxensis</name>
    <dbReference type="NCBI Taxonomy" id="356852"/>
    <lineage>
        <taxon>Bacteria</taxon>
        <taxon>Bacillati</taxon>
        <taxon>Actinomycetota</taxon>
        <taxon>Actinomycetes</taxon>
        <taxon>Micromonosporales</taxon>
        <taxon>Micromonosporaceae</taxon>
        <taxon>Micromonospora</taxon>
    </lineage>
</organism>
<evidence type="ECO:0000313" key="3">
    <source>
        <dbReference type="EMBL" id="SCG47065.1"/>
    </source>
</evidence>
<sequence>MNDLRWLLLAMVLCLVALPALSAGTEADVPPLWWAGLALVAVAGVIPVALRFVPRGDEGKD</sequence>
<keyword evidence="2" id="KW-0732">Signal</keyword>
<dbReference type="EMBL" id="LT607753">
    <property type="protein sequence ID" value="SCG47065.1"/>
    <property type="molecule type" value="Genomic_DNA"/>
</dbReference>
<evidence type="ECO:0000256" key="1">
    <source>
        <dbReference type="SAM" id="Phobius"/>
    </source>
</evidence>
<name>A0A1C5HM47_9ACTN</name>
<feature type="chain" id="PRO_5008717825" description="MYXO-CTERM domain-containing protein" evidence="2">
    <location>
        <begin position="23"/>
        <end position="61"/>
    </location>
</feature>
<evidence type="ECO:0000256" key="2">
    <source>
        <dbReference type="SAM" id="SignalP"/>
    </source>
</evidence>
<dbReference type="RefSeq" id="WP_088975262.1">
    <property type="nucleotide sequence ID" value="NZ_LT607753.1"/>
</dbReference>
<reference evidence="4" key="1">
    <citation type="submission" date="2016-06" db="EMBL/GenBank/DDBJ databases">
        <authorList>
            <person name="Varghese N."/>
            <person name="Submissions Spin"/>
        </authorList>
    </citation>
    <scope>NUCLEOTIDE SEQUENCE [LARGE SCALE GENOMIC DNA]</scope>
    <source>
        <strain evidence="4">DSM 45161</strain>
    </source>
</reference>
<keyword evidence="4" id="KW-1185">Reference proteome</keyword>
<protein>
    <recommendedName>
        <fullName evidence="5">MYXO-CTERM domain-containing protein</fullName>
    </recommendedName>
</protein>
<accession>A0A1C5HM47</accession>
<evidence type="ECO:0008006" key="5">
    <source>
        <dbReference type="Google" id="ProtNLM"/>
    </source>
</evidence>
<dbReference type="Proteomes" id="UP000198215">
    <property type="component" value="Chromosome I"/>
</dbReference>
<dbReference type="AlphaFoldDB" id="A0A1C5HM47"/>
<proteinExistence type="predicted"/>
<gene>
    <name evidence="3" type="ORF">GA0070614_1508</name>
</gene>
<keyword evidence="1" id="KW-1133">Transmembrane helix</keyword>
<evidence type="ECO:0000313" key="4">
    <source>
        <dbReference type="Proteomes" id="UP000198215"/>
    </source>
</evidence>
<keyword evidence="1" id="KW-0472">Membrane</keyword>
<feature type="signal peptide" evidence="2">
    <location>
        <begin position="1"/>
        <end position="22"/>
    </location>
</feature>
<keyword evidence="1" id="KW-0812">Transmembrane</keyword>